<dbReference type="InterPro" id="IPR009060">
    <property type="entry name" value="UBA-like_sf"/>
</dbReference>
<sequence>MANYTAADIKALRDKTGAGMLDVKNALSEAEGDPAKAEEILRVKGLKGIAKREGRTASAGLVVSNVDASGETARGILIEVNSETDFVAKNDKFIAFADEVLAAAVAAGASTVEEVLAASAGDETVQDKLNAMQAAIGEKIEISTVSVVEGEHVEAYMHRTAMDLPPQVGVLVATDKAGSEVAHDIAVHIAALNPSYLDRDSVPADVVENERRIAEEVTRAEGKPEQAIAKIVEGRLGGFFKQIVLLDQAYARDPKQSVGQVAKAAGATVTGFARVRVGTE</sequence>
<dbReference type="SUPFAM" id="SSF46934">
    <property type="entry name" value="UBA-like"/>
    <property type="match status" value="1"/>
</dbReference>
<comment type="similarity">
    <text evidence="1 6 7">Belongs to the EF-Ts family.</text>
</comment>
<evidence type="ECO:0000313" key="11">
    <source>
        <dbReference type="Proteomes" id="UP000705983"/>
    </source>
</evidence>
<comment type="function">
    <text evidence="5 6 7">Associates with the EF-Tu.GDP complex and induces the exchange of GDP to GTP. It remains bound to the aminoacyl-tRNA.EF-Tu.GTP complex up to the GTP hydrolysis stage on the ribosome.</text>
</comment>
<dbReference type="SUPFAM" id="SSF54713">
    <property type="entry name" value="Elongation factor Ts (EF-Ts), dimerisation domain"/>
    <property type="match status" value="1"/>
</dbReference>
<dbReference type="PANTHER" id="PTHR11741">
    <property type="entry name" value="ELONGATION FACTOR TS"/>
    <property type="match status" value="1"/>
</dbReference>
<dbReference type="PROSITE" id="PS01126">
    <property type="entry name" value="EF_TS_1"/>
    <property type="match status" value="1"/>
</dbReference>
<evidence type="ECO:0000256" key="6">
    <source>
        <dbReference type="HAMAP-Rule" id="MF_00050"/>
    </source>
</evidence>
<evidence type="ECO:0000256" key="7">
    <source>
        <dbReference type="RuleBase" id="RU000642"/>
    </source>
</evidence>
<dbReference type="InterPro" id="IPR001816">
    <property type="entry name" value="Transl_elong_EFTs/EF1B"/>
</dbReference>
<protein>
    <recommendedName>
        <fullName evidence="2 6">Elongation factor Ts</fullName>
        <shortName evidence="6">EF-Ts</shortName>
    </recommendedName>
</protein>
<evidence type="ECO:0000313" key="10">
    <source>
        <dbReference type="EMBL" id="MBM9432991.1"/>
    </source>
</evidence>
<dbReference type="Pfam" id="PF00889">
    <property type="entry name" value="EF_TS"/>
    <property type="match status" value="1"/>
</dbReference>
<reference evidence="11" key="1">
    <citation type="submission" date="2021-02" db="EMBL/GenBank/DDBJ databases">
        <title>Leucobacter sp. CX169.</title>
        <authorList>
            <person name="Cheng Y."/>
        </authorList>
    </citation>
    <scope>NUCLEOTIDE SEQUENCE [LARGE SCALE GENOMIC DNA]</scope>
    <source>
        <strain evidence="11">JY899</strain>
    </source>
</reference>
<feature type="region of interest" description="Involved in Mg(2+) ion dislocation from EF-Tu" evidence="6">
    <location>
        <begin position="84"/>
        <end position="87"/>
    </location>
</feature>
<comment type="subcellular location">
    <subcellularLocation>
        <location evidence="6 8">Cytoplasm</location>
    </subcellularLocation>
</comment>
<accession>A0ABS2TEB7</accession>
<evidence type="ECO:0000259" key="9">
    <source>
        <dbReference type="Pfam" id="PF00889"/>
    </source>
</evidence>
<evidence type="ECO:0000256" key="8">
    <source>
        <dbReference type="RuleBase" id="RU000643"/>
    </source>
</evidence>
<organism evidence="10 11">
    <name type="scientific">Flaviflexus equikiangi</name>
    <dbReference type="NCBI Taxonomy" id="2758573"/>
    <lineage>
        <taxon>Bacteria</taxon>
        <taxon>Bacillati</taxon>
        <taxon>Actinomycetota</taxon>
        <taxon>Actinomycetes</taxon>
        <taxon>Actinomycetales</taxon>
        <taxon>Actinomycetaceae</taxon>
        <taxon>Flaviflexus</taxon>
    </lineage>
</organism>
<dbReference type="InterPro" id="IPR036402">
    <property type="entry name" value="EF-Ts_dimer_sf"/>
</dbReference>
<dbReference type="RefSeq" id="WP_182170323.1">
    <property type="nucleotide sequence ID" value="NZ_CP059676.1"/>
</dbReference>
<dbReference type="PROSITE" id="PS01127">
    <property type="entry name" value="EF_TS_2"/>
    <property type="match status" value="1"/>
</dbReference>
<dbReference type="Gene3D" id="3.30.479.20">
    <property type="entry name" value="Elongation factor Ts, dimerisation domain"/>
    <property type="match status" value="2"/>
</dbReference>
<dbReference type="EMBL" id="JAFFJS010000002">
    <property type="protein sequence ID" value="MBM9432991.1"/>
    <property type="molecule type" value="Genomic_DNA"/>
</dbReference>
<proteinExistence type="inferred from homology"/>
<evidence type="ECO:0000256" key="5">
    <source>
        <dbReference type="ARBA" id="ARBA00025453"/>
    </source>
</evidence>
<keyword evidence="4 6" id="KW-0648">Protein biosynthesis</keyword>
<dbReference type="InterPro" id="IPR014039">
    <property type="entry name" value="Transl_elong_EFTs/EF1B_dimer"/>
</dbReference>
<keyword evidence="6" id="KW-0963">Cytoplasm</keyword>
<evidence type="ECO:0000256" key="3">
    <source>
        <dbReference type="ARBA" id="ARBA00022768"/>
    </source>
</evidence>
<dbReference type="Gene3D" id="1.10.286.20">
    <property type="match status" value="1"/>
</dbReference>
<keyword evidence="11" id="KW-1185">Reference proteome</keyword>
<dbReference type="InterPro" id="IPR018101">
    <property type="entry name" value="Transl_elong_Ts_CS"/>
</dbReference>
<comment type="caution">
    <text evidence="10">The sequence shown here is derived from an EMBL/GenBank/DDBJ whole genome shotgun (WGS) entry which is preliminary data.</text>
</comment>
<feature type="domain" description="Translation elongation factor EFTs/EF1B dimerisation" evidence="9">
    <location>
        <begin position="75"/>
        <end position="278"/>
    </location>
</feature>
<evidence type="ECO:0000256" key="1">
    <source>
        <dbReference type="ARBA" id="ARBA00005532"/>
    </source>
</evidence>
<dbReference type="GO" id="GO:0003746">
    <property type="term" value="F:translation elongation factor activity"/>
    <property type="evidence" value="ECO:0007669"/>
    <property type="project" value="UniProtKB-KW"/>
</dbReference>
<dbReference type="Proteomes" id="UP000705983">
    <property type="component" value="Unassembled WGS sequence"/>
</dbReference>
<name>A0ABS2TEB7_9ACTO</name>
<dbReference type="NCBIfam" id="TIGR00116">
    <property type="entry name" value="tsf"/>
    <property type="match status" value="1"/>
</dbReference>
<dbReference type="HAMAP" id="MF_00050">
    <property type="entry name" value="EF_Ts"/>
    <property type="match status" value="1"/>
</dbReference>
<evidence type="ECO:0000256" key="4">
    <source>
        <dbReference type="ARBA" id="ARBA00022917"/>
    </source>
</evidence>
<gene>
    <name evidence="6" type="primary">tsf</name>
    <name evidence="10" type="ORF">JVW63_04660</name>
</gene>
<keyword evidence="3 6" id="KW-0251">Elongation factor</keyword>
<dbReference type="Gene3D" id="1.10.8.10">
    <property type="entry name" value="DNA helicase RuvA subunit, C-terminal domain"/>
    <property type="match status" value="1"/>
</dbReference>
<dbReference type="PANTHER" id="PTHR11741:SF0">
    <property type="entry name" value="ELONGATION FACTOR TS, MITOCHONDRIAL"/>
    <property type="match status" value="1"/>
</dbReference>
<evidence type="ECO:0000256" key="2">
    <source>
        <dbReference type="ARBA" id="ARBA00016956"/>
    </source>
</evidence>